<dbReference type="OrthoDB" id="1915848at2759"/>
<evidence type="ECO:0000313" key="3">
    <source>
        <dbReference type="EMBL" id="EPS73158.1"/>
    </source>
</evidence>
<accession>S8EB65</accession>
<dbReference type="InterPro" id="IPR056813">
    <property type="entry name" value="GIL1_IRKI_C"/>
</dbReference>
<dbReference type="GO" id="GO:0009639">
    <property type="term" value="P:response to red or far red light"/>
    <property type="evidence" value="ECO:0007669"/>
    <property type="project" value="InterPro"/>
</dbReference>
<keyword evidence="4" id="KW-1185">Reference proteome</keyword>
<feature type="domain" description="GIL1/IRKI C-terminal" evidence="2">
    <location>
        <begin position="387"/>
        <end position="437"/>
    </location>
</feature>
<protein>
    <submittedName>
        <fullName evidence="3">Uncharacterized protein</fullName>
    </submittedName>
</protein>
<sequence>MDSCVKSSGGDKSKLARAIAKVLNIDGTKKKAARFNEKMSHQDDYVFRSGNDEQNDEKLAKQEAFFFAGLFAGLSSIKAAYAKLQLAQCPYDPDEIQSADEAIVSELKKLSDLKQLFLKKQFSEMSSSSSETAILVYEVEEIKSLISMYQVSNKKLDSQMKLKDSEVGFLREKLGEVQKEIESLERSQRLFPVRRNAPTSKLNHPSYFATYQQLAVKSIRSFVKVLISGMECADWNLDAAAEAIEPGISLRKPAHKSYAFESFVSRVMFDGFNHPNFFPSSNTDDRTGKQAFLEEFLEMKNMNSPAAAAAERRNSGFPTFYRKKYTRLMNPKMESSLFGNMDRWNTVSSGGYPEEEATPFFSSFIEMAKSIWQLHCLAFAFQPAASVFRANRGSRFSEVWMEGVNAEAFTSESDPQAGFTVFPGFRIDSTVIQCQVYLC</sequence>
<evidence type="ECO:0000259" key="2">
    <source>
        <dbReference type="Pfam" id="PF24994"/>
    </source>
</evidence>
<dbReference type="Proteomes" id="UP000015453">
    <property type="component" value="Unassembled WGS sequence"/>
</dbReference>
<organism evidence="3 4">
    <name type="scientific">Genlisea aurea</name>
    <dbReference type="NCBI Taxonomy" id="192259"/>
    <lineage>
        <taxon>Eukaryota</taxon>
        <taxon>Viridiplantae</taxon>
        <taxon>Streptophyta</taxon>
        <taxon>Embryophyta</taxon>
        <taxon>Tracheophyta</taxon>
        <taxon>Spermatophyta</taxon>
        <taxon>Magnoliopsida</taxon>
        <taxon>eudicotyledons</taxon>
        <taxon>Gunneridae</taxon>
        <taxon>Pentapetalae</taxon>
        <taxon>asterids</taxon>
        <taxon>lamiids</taxon>
        <taxon>Lamiales</taxon>
        <taxon>Lentibulariaceae</taxon>
        <taxon>Genlisea</taxon>
    </lineage>
</organism>
<gene>
    <name evidence="3" type="ORF">M569_01600</name>
</gene>
<dbReference type="Pfam" id="PF24994">
    <property type="entry name" value="GIL1_IRKI_C"/>
    <property type="match status" value="1"/>
</dbReference>
<dbReference type="GO" id="GO:0009959">
    <property type="term" value="P:negative gravitropism"/>
    <property type="evidence" value="ECO:0007669"/>
    <property type="project" value="InterPro"/>
</dbReference>
<dbReference type="AlphaFoldDB" id="S8EB65"/>
<evidence type="ECO:0000259" key="1">
    <source>
        <dbReference type="Pfam" id="PF04859"/>
    </source>
</evidence>
<dbReference type="InterPro" id="IPR040225">
    <property type="entry name" value="GIL1-like"/>
</dbReference>
<dbReference type="InterPro" id="IPR006943">
    <property type="entry name" value="DUF641_pln"/>
</dbReference>
<feature type="domain" description="DUF641" evidence="1">
    <location>
        <begin position="66"/>
        <end position="186"/>
    </location>
</feature>
<proteinExistence type="predicted"/>
<dbReference type="Pfam" id="PF04859">
    <property type="entry name" value="DUF641"/>
    <property type="match status" value="1"/>
</dbReference>
<comment type="caution">
    <text evidence="3">The sequence shown here is derived from an EMBL/GenBank/DDBJ whole genome shotgun (WGS) entry which is preliminary data.</text>
</comment>
<evidence type="ECO:0000313" key="4">
    <source>
        <dbReference type="Proteomes" id="UP000015453"/>
    </source>
</evidence>
<dbReference type="EMBL" id="AUSU01000540">
    <property type="protein sequence ID" value="EPS73158.1"/>
    <property type="molecule type" value="Genomic_DNA"/>
</dbReference>
<dbReference type="PANTHER" id="PTHR31161">
    <property type="entry name" value="PROTEIN GRAVITROPIC IN THE LIGHT 1"/>
    <property type="match status" value="1"/>
</dbReference>
<name>S8EB65_9LAMI</name>
<reference evidence="3 4" key="1">
    <citation type="journal article" date="2013" name="BMC Genomics">
        <title>The miniature genome of a carnivorous plant Genlisea aurea contains a low number of genes and short non-coding sequences.</title>
        <authorList>
            <person name="Leushkin E.V."/>
            <person name="Sutormin R.A."/>
            <person name="Nabieva E.R."/>
            <person name="Penin A.A."/>
            <person name="Kondrashov A.S."/>
            <person name="Logacheva M.D."/>
        </authorList>
    </citation>
    <scope>NUCLEOTIDE SEQUENCE [LARGE SCALE GENOMIC DNA]</scope>
</reference>